<dbReference type="EnsemblMetazoa" id="GPPI028425-RA">
    <property type="protein sequence ID" value="GPPI028425-PA"/>
    <property type="gene ID" value="GPPI028425"/>
</dbReference>
<name>A0A1B0BFJ0_9MUSC</name>
<accession>A0A1B0BFJ0</accession>
<reference evidence="2" key="1">
    <citation type="submission" date="2015-01" db="EMBL/GenBank/DDBJ databases">
        <authorList>
            <person name="Aksoy S."/>
            <person name="Warren W."/>
            <person name="Wilson R.K."/>
        </authorList>
    </citation>
    <scope>NUCLEOTIDE SEQUENCE [LARGE SCALE GENOMIC DNA]</scope>
    <source>
        <strain evidence="2">IAEA</strain>
    </source>
</reference>
<protein>
    <submittedName>
        <fullName evidence="1">Uncharacterized protein</fullName>
    </submittedName>
</protein>
<keyword evidence="2" id="KW-1185">Reference proteome</keyword>
<organism evidence="1 2">
    <name type="scientific">Glossina palpalis gambiensis</name>
    <dbReference type="NCBI Taxonomy" id="67801"/>
    <lineage>
        <taxon>Eukaryota</taxon>
        <taxon>Metazoa</taxon>
        <taxon>Ecdysozoa</taxon>
        <taxon>Arthropoda</taxon>
        <taxon>Hexapoda</taxon>
        <taxon>Insecta</taxon>
        <taxon>Pterygota</taxon>
        <taxon>Neoptera</taxon>
        <taxon>Endopterygota</taxon>
        <taxon>Diptera</taxon>
        <taxon>Brachycera</taxon>
        <taxon>Muscomorpha</taxon>
        <taxon>Hippoboscoidea</taxon>
        <taxon>Glossinidae</taxon>
        <taxon>Glossina</taxon>
    </lineage>
</organism>
<sequence>MAACCMSSSRRLAMLAASNKAGFIVGGSKSVLVLTLDESNCCSGVASSCGVMGCQLTSIGVSDHTTFAAVRFVFYGYRHDKPLEDGDCGELGAELLSIPDEVEDEDDVTAAFTAELLLLTTFSSSSSGISVRRLATEYHAALFAFKLRFIARNFPNSSCIGWKWGRRTVGIYFMGQLVLLLNWLTGRVYSYIGRSVERDIFTDINGTQKKWRKVKK</sequence>
<dbReference type="VEuPathDB" id="VectorBase:GPPI028425"/>
<proteinExistence type="predicted"/>
<reference evidence="1" key="2">
    <citation type="submission" date="2020-05" db="UniProtKB">
        <authorList>
            <consortium name="EnsemblMetazoa"/>
        </authorList>
    </citation>
    <scope>IDENTIFICATION</scope>
    <source>
        <strain evidence="1">IAEA</strain>
    </source>
</reference>
<dbReference type="EMBL" id="JXJN01013486">
    <property type="status" value="NOT_ANNOTATED_CDS"/>
    <property type="molecule type" value="Genomic_DNA"/>
</dbReference>
<evidence type="ECO:0000313" key="1">
    <source>
        <dbReference type="EnsemblMetazoa" id="GPPI028425-PA"/>
    </source>
</evidence>
<dbReference type="Proteomes" id="UP000092460">
    <property type="component" value="Unassembled WGS sequence"/>
</dbReference>
<dbReference type="AlphaFoldDB" id="A0A1B0BFJ0"/>
<evidence type="ECO:0000313" key="2">
    <source>
        <dbReference type="Proteomes" id="UP000092460"/>
    </source>
</evidence>